<dbReference type="EMBL" id="JAQFWP010000103">
    <property type="protein sequence ID" value="MDA2808764.1"/>
    <property type="molecule type" value="Genomic_DNA"/>
</dbReference>
<evidence type="ECO:0000313" key="13">
    <source>
        <dbReference type="Proteomes" id="UP001165685"/>
    </source>
</evidence>
<organism evidence="12 13">
    <name type="scientific">Nocardiopsis suaedae</name>
    <dbReference type="NCBI Taxonomy" id="3018444"/>
    <lineage>
        <taxon>Bacteria</taxon>
        <taxon>Bacillati</taxon>
        <taxon>Actinomycetota</taxon>
        <taxon>Actinomycetes</taxon>
        <taxon>Streptosporangiales</taxon>
        <taxon>Nocardiopsidaceae</taxon>
        <taxon>Nocardiopsis</taxon>
    </lineage>
</organism>
<evidence type="ECO:0000313" key="12">
    <source>
        <dbReference type="EMBL" id="MDA2808764.1"/>
    </source>
</evidence>
<dbReference type="InterPro" id="IPR036631">
    <property type="entry name" value="MGMT_N_sf"/>
</dbReference>
<dbReference type="PROSITE" id="PS00374">
    <property type="entry name" value="MGMT"/>
    <property type="match status" value="1"/>
</dbReference>
<evidence type="ECO:0000256" key="1">
    <source>
        <dbReference type="ARBA" id="ARBA00001286"/>
    </source>
</evidence>
<protein>
    <recommendedName>
        <fullName evidence="8">Methylated-DNA--protein-cysteine methyltransferase</fullName>
        <ecNumber evidence="8">2.1.1.63</ecNumber>
    </recommendedName>
    <alternativeName>
        <fullName evidence="8">6-O-methylguanine-DNA methyltransferase</fullName>
        <shortName evidence="8">MGMT</shortName>
    </alternativeName>
    <alternativeName>
        <fullName evidence="8">O-6-methylguanine-DNA-alkyltransferase</fullName>
    </alternativeName>
</protein>
<dbReference type="InterPro" id="IPR014048">
    <property type="entry name" value="MethylDNA_cys_MeTrfase_DNA-bd"/>
</dbReference>
<dbReference type="InterPro" id="IPR008332">
    <property type="entry name" value="MethylG_MeTrfase_N"/>
</dbReference>
<comment type="subcellular location">
    <subcellularLocation>
        <location evidence="8">Cytoplasm</location>
    </subcellularLocation>
</comment>
<dbReference type="GO" id="GO:0003908">
    <property type="term" value="F:methylated-DNA-[protein]-cysteine S-methyltransferase activity"/>
    <property type="evidence" value="ECO:0007669"/>
    <property type="project" value="UniProtKB-EC"/>
</dbReference>
<gene>
    <name evidence="12" type="ORF">O4U47_29935</name>
</gene>
<accession>A0ABT4TVP3</accession>
<keyword evidence="6 8" id="KW-0234">DNA repair</keyword>
<dbReference type="PANTHER" id="PTHR10815">
    <property type="entry name" value="METHYLATED-DNA--PROTEIN-CYSTEINE METHYLTRANSFERASE"/>
    <property type="match status" value="1"/>
</dbReference>
<dbReference type="Gene3D" id="3.30.160.70">
    <property type="entry name" value="Methylated DNA-protein cysteine methyltransferase domain"/>
    <property type="match status" value="1"/>
</dbReference>
<dbReference type="GO" id="GO:0032259">
    <property type="term" value="P:methylation"/>
    <property type="evidence" value="ECO:0007669"/>
    <property type="project" value="UniProtKB-KW"/>
</dbReference>
<dbReference type="CDD" id="cd06445">
    <property type="entry name" value="ATase"/>
    <property type="match status" value="1"/>
</dbReference>
<comment type="function">
    <text evidence="8">Involved in the cellular defense against the biological effects of O6-methylguanine (O6-MeG) and O4-methylthymine (O4-MeT) in DNA. Repairs the methylated nucleobase in DNA by stoichiometrically transferring the methyl group to a cysteine residue in the enzyme. This is a suicide reaction: the enzyme is irreversibly inactivated.</text>
</comment>
<dbReference type="InterPro" id="IPR001497">
    <property type="entry name" value="MethylDNA_cys_MeTrfase_AS"/>
</dbReference>
<evidence type="ECO:0000256" key="7">
    <source>
        <dbReference type="ARBA" id="ARBA00049348"/>
    </source>
</evidence>
<keyword evidence="5 8" id="KW-0227">DNA damage</keyword>
<comment type="catalytic activity">
    <reaction evidence="7 8">
        <text>a 6-O-methyl-2'-deoxyguanosine in DNA + L-cysteinyl-[protein] = S-methyl-L-cysteinyl-[protein] + a 2'-deoxyguanosine in DNA</text>
        <dbReference type="Rhea" id="RHEA:24000"/>
        <dbReference type="Rhea" id="RHEA-COMP:10131"/>
        <dbReference type="Rhea" id="RHEA-COMP:10132"/>
        <dbReference type="Rhea" id="RHEA-COMP:11367"/>
        <dbReference type="Rhea" id="RHEA-COMP:11368"/>
        <dbReference type="ChEBI" id="CHEBI:29950"/>
        <dbReference type="ChEBI" id="CHEBI:82612"/>
        <dbReference type="ChEBI" id="CHEBI:85445"/>
        <dbReference type="ChEBI" id="CHEBI:85448"/>
        <dbReference type="EC" id="2.1.1.63"/>
    </reaction>
</comment>
<name>A0ABT4TVP3_9ACTN</name>
<feature type="active site" description="Nucleophile; methyl group acceptor" evidence="8">
    <location>
        <position position="150"/>
    </location>
</feature>
<keyword evidence="2 8" id="KW-0963">Cytoplasm</keyword>
<dbReference type="NCBIfam" id="TIGR00589">
    <property type="entry name" value="ogt"/>
    <property type="match status" value="1"/>
</dbReference>
<dbReference type="InterPro" id="IPR036388">
    <property type="entry name" value="WH-like_DNA-bd_sf"/>
</dbReference>
<comment type="catalytic activity">
    <reaction evidence="1 8">
        <text>a 4-O-methyl-thymidine in DNA + L-cysteinyl-[protein] = a thymidine in DNA + S-methyl-L-cysteinyl-[protein]</text>
        <dbReference type="Rhea" id="RHEA:53428"/>
        <dbReference type="Rhea" id="RHEA-COMP:10131"/>
        <dbReference type="Rhea" id="RHEA-COMP:10132"/>
        <dbReference type="Rhea" id="RHEA-COMP:13555"/>
        <dbReference type="Rhea" id="RHEA-COMP:13556"/>
        <dbReference type="ChEBI" id="CHEBI:29950"/>
        <dbReference type="ChEBI" id="CHEBI:82612"/>
        <dbReference type="ChEBI" id="CHEBI:137386"/>
        <dbReference type="ChEBI" id="CHEBI:137387"/>
        <dbReference type="EC" id="2.1.1.63"/>
    </reaction>
</comment>
<dbReference type="Pfam" id="PF02870">
    <property type="entry name" value="Methyltransf_1N"/>
    <property type="match status" value="1"/>
</dbReference>
<dbReference type="SUPFAM" id="SSF53155">
    <property type="entry name" value="Methylated DNA-protein cysteine methyltransferase domain"/>
    <property type="match status" value="1"/>
</dbReference>
<keyword evidence="4 8" id="KW-0808">Transferase</keyword>
<evidence type="ECO:0000256" key="3">
    <source>
        <dbReference type="ARBA" id="ARBA00022603"/>
    </source>
</evidence>
<dbReference type="Pfam" id="PF01035">
    <property type="entry name" value="DNA_binding_1"/>
    <property type="match status" value="1"/>
</dbReference>
<feature type="compositionally biased region" description="Pro residues" evidence="9">
    <location>
        <begin position="1"/>
        <end position="12"/>
    </location>
</feature>
<sequence length="182" mass="19117">MEPLPFDLPPAGPQWRTPADLREPGPGPLLYTVAGSPLGDLLLLGDGEALTGVHMSPAAVPEGAERAPDAFGTAVKELEAYFAGDLKEFSVPLAARGTPFQRRVWRQLTAIPYGATVSYGDIAGALEAPGASRAVGTANNRNPLSIVVPCHRVIGADGSMVGYGGGVERKEHLLRLEGIRLR</sequence>
<comment type="caution">
    <text evidence="12">The sequence shown here is derived from an EMBL/GenBank/DDBJ whole genome shotgun (WGS) entry which is preliminary data.</text>
</comment>
<dbReference type="InterPro" id="IPR023546">
    <property type="entry name" value="MGMT"/>
</dbReference>
<feature type="domain" description="Methylated-DNA-[protein]-cysteine S-methyltransferase DNA binding" evidence="10">
    <location>
        <begin position="99"/>
        <end position="179"/>
    </location>
</feature>
<dbReference type="PANTHER" id="PTHR10815:SF5">
    <property type="entry name" value="METHYLATED-DNA--PROTEIN-CYSTEINE METHYLTRANSFERASE"/>
    <property type="match status" value="1"/>
</dbReference>
<evidence type="ECO:0000256" key="9">
    <source>
        <dbReference type="SAM" id="MobiDB-lite"/>
    </source>
</evidence>
<feature type="domain" description="Methylguanine DNA methyltransferase ribonuclease-like" evidence="11">
    <location>
        <begin position="29"/>
        <end position="94"/>
    </location>
</feature>
<evidence type="ECO:0000256" key="4">
    <source>
        <dbReference type="ARBA" id="ARBA00022679"/>
    </source>
</evidence>
<keyword evidence="3 8" id="KW-0489">Methyltransferase</keyword>
<evidence type="ECO:0000259" key="10">
    <source>
        <dbReference type="Pfam" id="PF01035"/>
    </source>
</evidence>
<comment type="miscellaneous">
    <text evidence="8">This enzyme catalyzes only one turnover and therefore is not strictly catalytic. According to one definition, an enzyme is a biocatalyst that acts repeatedly and over many reaction cycles.</text>
</comment>
<evidence type="ECO:0000256" key="8">
    <source>
        <dbReference type="HAMAP-Rule" id="MF_00772"/>
    </source>
</evidence>
<dbReference type="RefSeq" id="WP_270681350.1">
    <property type="nucleotide sequence ID" value="NZ_JAQFWP010000103.1"/>
</dbReference>
<dbReference type="Proteomes" id="UP001165685">
    <property type="component" value="Unassembled WGS sequence"/>
</dbReference>
<evidence type="ECO:0000256" key="2">
    <source>
        <dbReference type="ARBA" id="ARBA00022490"/>
    </source>
</evidence>
<evidence type="ECO:0000259" key="11">
    <source>
        <dbReference type="Pfam" id="PF02870"/>
    </source>
</evidence>
<proteinExistence type="inferred from homology"/>
<dbReference type="InterPro" id="IPR036217">
    <property type="entry name" value="MethylDNA_cys_MeTrfase_DNAb"/>
</dbReference>
<dbReference type="EC" id="2.1.1.63" evidence="8"/>
<keyword evidence="13" id="KW-1185">Reference proteome</keyword>
<dbReference type="SUPFAM" id="SSF46767">
    <property type="entry name" value="Methylated DNA-protein cysteine methyltransferase, C-terminal domain"/>
    <property type="match status" value="1"/>
</dbReference>
<evidence type="ECO:0000256" key="6">
    <source>
        <dbReference type="ARBA" id="ARBA00023204"/>
    </source>
</evidence>
<dbReference type="HAMAP" id="MF_00772">
    <property type="entry name" value="OGT"/>
    <property type="match status" value="1"/>
</dbReference>
<evidence type="ECO:0000256" key="5">
    <source>
        <dbReference type="ARBA" id="ARBA00022763"/>
    </source>
</evidence>
<reference evidence="12" key="1">
    <citation type="submission" date="2023-01" db="EMBL/GenBank/DDBJ databases">
        <title>Draft genome sequence of Nocardiopsis sp. LSu2-4 isolated from halophytes.</title>
        <authorList>
            <person name="Duangmal K."/>
            <person name="Chantavorakit T."/>
        </authorList>
    </citation>
    <scope>NUCLEOTIDE SEQUENCE</scope>
    <source>
        <strain evidence="12">LSu2-4</strain>
    </source>
</reference>
<comment type="similarity">
    <text evidence="8">Belongs to the MGMT family.</text>
</comment>
<feature type="region of interest" description="Disordered" evidence="9">
    <location>
        <begin position="1"/>
        <end position="23"/>
    </location>
</feature>
<dbReference type="Gene3D" id="1.10.10.10">
    <property type="entry name" value="Winged helix-like DNA-binding domain superfamily/Winged helix DNA-binding domain"/>
    <property type="match status" value="1"/>
</dbReference>